<feature type="compositionally biased region" description="Low complexity" evidence="1">
    <location>
        <begin position="369"/>
        <end position="383"/>
    </location>
</feature>
<dbReference type="AlphaFoldDB" id="A0A177U161"/>
<feature type="region of interest" description="Disordered" evidence="1">
    <location>
        <begin position="217"/>
        <end position="245"/>
    </location>
</feature>
<feature type="compositionally biased region" description="Polar residues" evidence="1">
    <location>
        <begin position="219"/>
        <end position="239"/>
    </location>
</feature>
<evidence type="ECO:0000313" key="2">
    <source>
        <dbReference type="EMBL" id="KAE8249835.1"/>
    </source>
</evidence>
<reference evidence="2" key="1">
    <citation type="submission" date="2016-04" db="EMBL/GenBank/DDBJ databases">
        <authorList>
            <person name="Nguyen H.D."/>
            <person name="Kesanakurti P."/>
            <person name="Cullis J."/>
            <person name="Levesque C.A."/>
            <person name="Hambleton S."/>
        </authorList>
    </citation>
    <scope>NUCLEOTIDE SEQUENCE</scope>
    <source>
        <strain evidence="2">DAOMC 238032</strain>
    </source>
</reference>
<feature type="compositionally biased region" description="Low complexity" evidence="1">
    <location>
        <begin position="402"/>
        <end position="423"/>
    </location>
</feature>
<gene>
    <name evidence="2" type="ORF">A4X03_0g6554</name>
</gene>
<feature type="compositionally biased region" description="Low complexity" evidence="1">
    <location>
        <begin position="459"/>
        <end position="474"/>
    </location>
</feature>
<feature type="region of interest" description="Disordered" evidence="1">
    <location>
        <begin position="369"/>
        <end position="479"/>
    </location>
</feature>
<dbReference type="Proteomes" id="UP000077671">
    <property type="component" value="Unassembled WGS sequence"/>
</dbReference>
<comment type="caution">
    <text evidence="2">The sequence shown here is derived from an EMBL/GenBank/DDBJ whole genome shotgun (WGS) entry which is preliminary data.</text>
</comment>
<accession>A0A177U161</accession>
<evidence type="ECO:0000313" key="3">
    <source>
        <dbReference type="Proteomes" id="UP000077671"/>
    </source>
</evidence>
<dbReference type="EMBL" id="LWDD02001288">
    <property type="protein sequence ID" value="KAE8249835.1"/>
    <property type="molecule type" value="Genomic_DNA"/>
</dbReference>
<name>A0A177U161_9BASI</name>
<proteinExistence type="predicted"/>
<evidence type="ECO:0000256" key="1">
    <source>
        <dbReference type="SAM" id="MobiDB-lite"/>
    </source>
</evidence>
<sequence length="557" mass="59456">MAKPMTCLGDAVEQQFATMPLCSVQLDLAAAGKGSVNIGKSEKMSSVQAEATRAFLQRNYASAIVQVSAALPLALASAASSSSSSSSSEDQHTAKLLILRITALSTLYTSHAADSSARRQQTLAVLSSARKNGGDRETLELADPREMLDMDRTAFLAHLWADTLFVCSSSGSGTQRPRPQASLQPADQETLLLALAVPANVLVTLIFACLKLDDDGEQNKSNSTPSKTALSASTPSLPSNGAKVPAANGHGPQAGLFAARSLAEWFLAAYTSAGKNSSTSTTADETYRRILPLYCLQLVALRSNEWEYASETIGYSVLDETTKRQLLAELDGLHSKVVSGKERRVELAKVLEEERKVSEAKVRIAVAAASGGQQQQQSQQAGGRSAVNGKRSHTANGRAVLSASTPALSSPQPLSPPTTSSPSPRLPAPEKDDEDEGHLTTDLIRAANDKVRSQRDFDSSSPSSPLPVQQQQDQQDTRRGVSTMLSTYLSPRTWSFSRYISLILFVLAIAYPRWARARSSSSITSAGQLTQGQGSVVGGLARRLWDTVRMGTQVTYL</sequence>
<feature type="compositionally biased region" description="Basic and acidic residues" evidence="1">
    <location>
        <begin position="447"/>
        <end position="458"/>
    </location>
</feature>
<organism evidence="2 3">
    <name type="scientific">Tilletia caries</name>
    <name type="common">wheat bunt fungus</name>
    <dbReference type="NCBI Taxonomy" id="13290"/>
    <lineage>
        <taxon>Eukaryota</taxon>
        <taxon>Fungi</taxon>
        <taxon>Dikarya</taxon>
        <taxon>Basidiomycota</taxon>
        <taxon>Ustilaginomycotina</taxon>
        <taxon>Exobasidiomycetes</taxon>
        <taxon>Tilletiales</taxon>
        <taxon>Tilletiaceae</taxon>
        <taxon>Tilletia</taxon>
    </lineage>
</organism>
<protein>
    <submittedName>
        <fullName evidence="2">Uncharacterized protein</fullName>
    </submittedName>
</protein>
<reference evidence="2" key="2">
    <citation type="journal article" date="2019" name="IMA Fungus">
        <title>Genome sequencing and comparison of five Tilletia species to identify candidate genes for the detection of regulated species infecting wheat.</title>
        <authorList>
            <person name="Nguyen H.D.T."/>
            <person name="Sultana T."/>
            <person name="Kesanakurti P."/>
            <person name="Hambleton S."/>
        </authorList>
    </citation>
    <scope>NUCLEOTIDE SEQUENCE</scope>
    <source>
        <strain evidence="2">DAOMC 238032</strain>
    </source>
</reference>